<dbReference type="InterPro" id="IPR016496">
    <property type="entry name" value="GTPase_HflX"/>
</dbReference>
<feature type="domain" description="Hflx-type G" evidence="6">
    <location>
        <begin position="266"/>
        <end position="435"/>
    </location>
</feature>
<dbReference type="PANTHER" id="PTHR10229">
    <property type="entry name" value="GTP-BINDING PROTEIN HFLX"/>
    <property type="match status" value="1"/>
</dbReference>
<sequence>MCNSKYILQSIFYPINSRACYLSSANHKHKGFMSFDVEGEFTSKPSARRRLHVRQMKIVYPTMTLMKFSHRTVISILANHTAVYLFIHTLNGVLKNLRYPPQEQLEEAVALVKTLPSWRVEETISIPLDSLERKSLFKSGSMERLTKIIRSNRNITAVFVNTSSLKNITTSILQEQFGLSILDRYKIIMQILKMHATSKSAKLQVALAELYYIRRKSEKNLMFFTHNKESLKLMFQNREQKLKSALAELRNQRTLLRSKRQKMEYPVVAVVGYTNAGKTCLIKALTGEESLQPRNQLFATLDVTLHSGILPSGLEVLYVDTVGFISDIPTNLIECFVATLEDAVLSDVILHVEDLSSACFEYKRNHVLSTLKDLGAQTGYENIMEKVIHVGNKCDLVKDIHTLKDKSLDMMVSGKKEIGLEKLRSYLEDIVLKATSRQKITIRVINGGDEIRWLYKNATVVHAIPDTDPQYVKAKVIITQSK</sequence>
<dbReference type="Gene3D" id="3.40.50.300">
    <property type="entry name" value="P-loop containing nucleotide triphosphate hydrolases"/>
    <property type="match status" value="1"/>
</dbReference>
<evidence type="ECO:0000256" key="2">
    <source>
        <dbReference type="ARBA" id="ARBA00022741"/>
    </source>
</evidence>
<dbReference type="SUPFAM" id="SSF52540">
    <property type="entry name" value="P-loop containing nucleoside triphosphate hydrolases"/>
    <property type="match status" value="1"/>
</dbReference>
<dbReference type="Pfam" id="PF13167">
    <property type="entry name" value="GTP-bdg_N"/>
    <property type="match status" value="1"/>
</dbReference>
<dbReference type="InterPro" id="IPR030394">
    <property type="entry name" value="G_HFLX_dom"/>
</dbReference>
<proteinExistence type="predicted"/>
<evidence type="ECO:0000256" key="4">
    <source>
        <dbReference type="ARBA" id="ARBA00023134"/>
    </source>
</evidence>
<keyword evidence="4" id="KW-0342">GTP-binding</keyword>
<dbReference type="CDD" id="cd01878">
    <property type="entry name" value="HflX"/>
    <property type="match status" value="1"/>
</dbReference>
<keyword evidence="1" id="KW-0479">Metal-binding</keyword>
<dbReference type="FunFam" id="3.40.50.300:FF:000886">
    <property type="entry name" value="Putative GTP-binding protein 6"/>
    <property type="match status" value="1"/>
</dbReference>
<evidence type="ECO:0000256" key="5">
    <source>
        <dbReference type="SAM" id="Coils"/>
    </source>
</evidence>
<dbReference type="GO" id="GO:0005525">
    <property type="term" value="F:GTP binding"/>
    <property type="evidence" value="ECO:0007669"/>
    <property type="project" value="UniProtKB-KW"/>
</dbReference>
<protein>
    <recommendedName>
        <fullName evidence="6">Hflx-type G domain-containing protein</fullName>
    </recommendedName>
</protein>
<organism evidence="7 8">
    <name type="scientific">Aromia moschata</name>
    <dbReference type="NCBI Taxonomy" id="1265417"/>
    <lineage>
        <taxon>Eukaryota</taxon>
        <taxon>Metazoa</taxon>
        <taxon>Ecdysozoa</taxon>
        <taxon>Arthropoda</taxon>
        <taxon>Hexapoda</taxon>
        <taxon>Insecta</taxon>
        <taxon>Pterygota</taxon>
        <taxon>Neoptera</taxon>
        <taxon>Endopterygota</taxon>
        <taxon>Coleoptera</taxon>
        <taxon>Polyphaga</taxon>
        <taxon>Cucujiformia</taxon>
        <taxon>Chrysomeloidea</taxon>
        <taxon>Cerambycidae</taxon>
        <taxon>Cerambycinae</taxon>
        <taxon>Callichromatini</taxon>
        <taxon>Aromia</taxon>
    </lineage>
</organism>
<comment type="caution">
    <text evidence="7">The sequence shown here is derived from an EMBL/GenBank/DDBJ whole genome shotgun (WGS) entry which is preliminary data.</text>
</comment>
<dbReference type="Pfam" id="PF01926">
    <property type="entry name" value="MMR_HSR1"/>
    <property type="match status" value="1"/>
</dbReference>
<dbReference type="PROSITE" id="PS51705">
    <property type="entry name" value="G_HFLX"/>
    <property type="match status" value="1"/>
</dbReference>
<evidence type="ECO:0000259" key="6">
    <source>
        <dbReference type="PROSITE" id="PS51705"/>
    </source>
</evidence>
<dbReference type="InterPro" id="IPR025121">
    <property type="entry name" value="GTPase_HflX_N"/>
</dbReference>
<name>A0AAV8Y6I9_9CUCU</name>
<dbReference type="GO" id="GO:0043022">
    <property type="term" value="F:ribosome binding"/>
    <property type="evidence" value="ECO:0007669"/>
    <property type="project" value="TreeGrafter"/>
</dbReference>
<dbReference type="AlphaFoldDB" id="A0AAV8Y6I9"/>
<dbReference type="InterPro" id="IPR042108">
    <property type="entry name" value="GTPase_HflX_N_sf"/>
</dbReference>
<dbReference type="InterPro" id="IPR006073">
    <property type="entry name" value="GTP-bd"/>
</dbReference>
<feature type="coiled-coil region" evidence="5">
    <location>
        <begin position="232"/>
        <end position="262"/>
    </location>
</feature>
<gene>
    <name evidence="7" type="ORF">NQ318_002463</name>
</gene>
<accession>A0AAV8Y6I9</accession>
<reference evidence="7" key="1">
    <citation type="journal article" date="2023" name="Insect Mol. Biol.">
        <title>Genome sequencing provides insights into the evolution of gene families encoding plant cell wall-degrading enzymes in longhorned beetles.</title>
        <authorList>
            <person name="Shin N.R."/>
            <person name="Okamura Y."/>
            <person name="Kirsch R."/>
            <person name="Pauchet Y."/>
        </authorList>
    </citation>
    <scope>NUCLEOTIDE SEQUENCE</scope>
    <source>
        <strain evidence="7">AMC_N1</strain>
    </source>
</reference>
<dbReference type="Gene3D" id="3.40.50.11060">
    <property type="entry name" value="GTPase HflX, N-terminal domain"/>
    <property type="match status" value="1"/>
</dbReference>
<dbReference type="InterPro" id="IPR027417">
    <property type="entry name" value="P-loop_NTPase"/>
</dbReference>
<evidence type="ECO:0000256" key="3">
    <source>
        <dbReference type="ARBA" id="ARBA00022842"/>
    </source>
</evidence>
<evidence type="ECO:0000256" key="1">
    <source>
        <dbReference type="ARBA" id="ARBA00022723"/>
    </source>
</evidence>
<dbReference type="GO" id="GO:0046872">
    <property type="term" value="F:metal ion binding"/>
    <property type="evidence" value="ECO:0007669"/>
    <property type="project" value="UniProtKB-KW"/>
</dbReference>
<keyword evidence="5" id="KW-0175">Coiled coil</keyword>
<dbReference type="GO" id="GO:0005737">
    <property type="term" value="C:cytoplasm"/>
    <property type="evidence" value="ECO:0007669"/>
    <property type="project" value="TreeGrafter"/>
</dbReference>
<dbReference type="PANTHER" id="PTHR10229:SF0">
    <property type="entry name" value="GTP-BINDING PROTEIN 6-RELATED"/>
    <property type="match status" value="1"/>
</dbReference>
<keyword evidence="3" id="KW-0460">Magnesium</keyword>
<dbReference type="Proteomes" id="UP001162162">
    <property type="component" value="Unassembled WGS sequence"/>
</dbReference>
<keyword evidence="8" id="KW-1185">Reference proteome</keyword>
<dbReference type="EMBL" id="JAPWTK010000169">
    <property type="protein sequence ID" value="KAJ8947104.1"/>
    <property type="molecule type" value="Genomic_DNA"/>
</dbReference>
<keyword evidence="2" id="KW-0547">Nucleotide-binding</keyword>
<evidence type="ECO:0000313" key="7">
    <source>
        <dbReference type="EMBL" id="KAJ8947104.1"/>
    </source>
</evidence>
<evidence type="ECO:0000313" key="8">
    <source>
        <dbReference type="Proteomes" id="UP001162162"/>
    </source>
</evidence>